<evidence type="ECO:0000313" key="2">
    <source>
        <dbReference type="EMBL" id="KXZ52980.1"/>
    </source>
</evidence>
<dbReference type="InterPro" id="IPR016024">
    <property type="entry name" value="ARM-type_fold"/>
</dbReference>
<evidence type="ECO:0000256" key="1">
    <source>
        <dbReference type="SAM" id="MobiDB-lite"/>
    </source>
</evidence>
<dbReference type="Proteomes" id="UP000075714">
    <property type="component" value="Unassembled WGS sequence"/>
</dbReference>
<dbReference type="Gene3D" id="1.25.10.10">
    <property type="entry name" value="Leucine-rich Repeat Variant"/>
    <property type="match status" value="3"/>
</dbReference>
<keyword evidence="3" id="KW-1185">Reference proteome</keyword>
<proteinExistence type="predicted"/>
<feature type="compositionally biased region" description="Polar residues" evidence="1">
    <location>
        <begin position="91"/>
        <end position="100"/>
    </location>
</feature>
<protein>
    <submittedName>
        <fullName evidence="2">Uncharacterized protein</fullName>
    </submittedName>
</protein>
<organism evidence="2 3">
    <name type="scientific">Gonium pectorale</name>
    <name type="common">Green alga</name>
    <dbReference type="NCBI Taxonomy" id="33097"/>
    <lineage>
        <taxon>Eukaryota</taxon>
        <taxon>Viridiplantae</taxon>
        <taxon>Chlorophyta</taxon>
        <taxon>core chlorophytes</taxon>
        <taxon>Chlorophyceae</taxon>
        <taxon>CS clade</taxon>
        <taxon>Chlamydomonadales</taxon>
        <taxon>Volvocaceae</taxon>
        <taxon>Gonium</taxon>
    </lineage>
</organism>
<comment type="caution">
    <text evidence="2">The sequence shown here is derived from an EMBL/GenBank/DDBJ whole genome shotgun (WGS) entry which is preliminary data.</text>
</comment>
<reference evidence="3" key="1">
    <citation type="journal article" date="2016" name="Nat. Commun.">
        <title>The Gonium pectorale genome demonstrates co-option of cell cycle regulation during the evolution of multicellularity.</title>
        <authorList>
            <person name="Hanschen E.R."/>
            <person name="Marriage T.N."/>
            <person name="Ferris P.J."/>
            <person name="Hamaji T."/>
            <person name="Toyoda A."/>
            <person name="Fujiyama A."/>
            <person name="Neme R."/>
            <person name="Noguchi H."/>
            <person name="Minakuchi Y."/>
            <person name="Suzuki M."/>
            <person name="Kawai-Toyooka H."/>
            <person name="Smith D.R."/>
            <person name="Sparks H."/>
            <person name="Anderson J."/>
            <person name="Bakaric R."/>
            <person name="Luria V."/>
            <person name="Karger A."/>
            <person name="Kirschner M.W."/>
            <person name="Durand P.M."/>
            <person name="Michod R.E."/>
            <person name="Nozaki H."/>
            <person name="Olson B.J."/>
        </authorList>
    </citation>
    <scope>NUCLEOTIDE SEQUENCE [LARGE SCALE GENOMIC DNA]</scope>
    <source>
        <strain evidence="3">NIES-2863</strain>
    </source>
</reference>
<sequence>MRRRGRADGSPGAIGPLSTSQRDVLETDCFGTPRLPPAALALALRTLVNLTSNPRAAGPVRQAILRDDDAVAAVLQLLSVADLGMELQASDSDNVDQSSGLGWAAPSDDQDADGGAAADSEAVEAARWQLAGLAAWLLAHLCSAPSGQLQLVQEGVVSHLVRLVRQARLAWAASEAAAADANGSDAAGEATEARVGAGLGLLLRSAAGSSSSSAALLSAAAVGGAASGARAAGGALPYTIAAMQYALMALVNVTYDNSANQRLAALGGVLEELDCLFAALLQPGVLQDEVATHAAAATGVDPQVGAAPTVGATAETAAEQEARSLRREPGAAKARAQLLRGCCTGVAKFAVWLLAHISSSDPDLKAAIAGPAFGFVPKLLAFLLTQPQPAAAATVPVAVSPGVVVVQQYAAMALVNLTCGVPATKATVAGAIDWAALVGLLGWLAAEHGQSPLPVEGVAAQEREERAALLQVPPCVTSELLLYTVWLLQHLSLSPLAAAAADPRVVPPLVALLHASDPHVRLRCAAALGEGDAGAVAAAVGGGALELLEALLSVPHAACLIPAAEALQALARAARAGSGSAHGCASDVAAAAADHVPRGLLSRVVAVMLTHGDPRVRTAMNEALGAITALPGVRDRYGAVFAETLRELVSSAEVELQVIRVS</sequence>
<dbReference type="EMBL" id="LSYV01000009">
    <property type="protein sequence ID" value="KXZ52980.1"/>
    <property type="molecule type" value="Genomic_DNA"/>
</dbReference>
<gene>
    <name evidence="2" type="ORF">GPECTOR_8g351</name>
</gene>
<feature type="region of interest" description="Disordered" evidence="1">
    <location>
        <begin position="1"/>
        <end position="20"/>
    </location>
</feature>
<dbReference type="SUPFAM" id="SSF48371">
    <property type="entry name" value="ARM repeat"/>
    <property type="match status" value="2"/>
</dbReference>
<evidence type="ECO:0000313" key="3">
    <source>
        <dbReference type="Proteomes" id="UP000075714"/>
    </source>
</evidence>
<dbReference type="AlphaFoldDB" id="A0A150GUH6"/>
<feature type="region of interest" description="Disordered" evidence="1">
    <location>
        <begin position="91"/>
        <end position="118"/>
    </location>
</feature>
<accession>A0A150GUH6</accession>
<dbReference type="InterPro" id="IPR011989">
    <property type="entry name" value="ARM-like"/>
</dbReference>
<dbReference type="OrthoDB" id="546125at2759"/>
<name>A0A150GUH6_GONPE</name>